<keyword evidence="1" id="KW-0378">Hydrolase</keyword>
<organism evidence="1 2">
    <name type="scientific">Arthrobacter jiangjiafuii</name>
    <dbReference type="NCBI Taxonomy" id="2817475"/>
    <lineage>
        <taxon>Bacteria</taxon>
        <taxon>Bacillati</taxon>
        <taxon>Actinomycetota</taxon>
        <taxon>Actinomycetes</taxon>
        <taxon>Micrococcales</taxon>
        <taxon>Micrococcaceae</taxon>
        <taxon>Arthrobacter</taxon>
    </lineage>
</organism>
<proteinExistence type="predicted"/>
<dbReference type="AlphaFoldDB" id="A0A975M478"/>
<dbReference type="Gene3D" id="3.40.50.1820">
    <property type="entry name" value="alpha/beta hydrolase"/>
    <property type="match status" value="1"/>
</dbReference>
<dbReference type="InterPro" id="IPR029058">
    <property type="entry name" value="AB_hydrolase_fold"/>
</dbReference>
<name>A0A975M478_9MICC</name>
<dbReference type="RefSeq" id="WP_210227731.1">
    <property type="nucleotide sequence ID" value="NZ_CP076022.1"/>
</dbReference>
<dbReference type="Proteomes" id="UP000676885">
    <property type="component" value="Chromosome"/>
</dbReference>
<dbReference type="KEGG" id="ajg:KKR91_14545"/>
<evidence type="ECO:0000313" key="1">
    <source>
        <dbReference type="EMBL" id="QWC09673.1"/>
    </source>
</evidence>
<gene>
    <name evidence="1" type="ORF">KKR91_14545</name>
</gene>
<reference evidence="1 2" key="1">
    <citation type="submission" date="2021-05" db="EMBL/GenBank/DDBJ databases">
        <title>Novel species in genus Arthrobacter.</title>
        <authorList>
            <person name="Zhang G."/>
        </authorList>
    </citation>
    <scope>NUCLEOTIDE SEQUENCE [LARGE SCALE GENOMIC DNA]</scope>
    <source>
        <strain evidence="2">zg-ZUI227</strain>
    </source>
</reference>
<dbReference type="InterPro" id="IPR010662">
    <property type="entry name" value="RBBP9/YdeN"/>
</dbReference>
<evidence type="ECO:0000313" key="2">
    <source>
        <dbReference type="Proteomes" id="UP000676885"/>
    </source>
</evidence>
<accession>A0A975M478</accession>
<dbReference type="GO" id="GO:0016787">
    <property type="term" value="F:hydrolase activity"/>
    <property type="evidence" value="ECO:0007669"/>
    <property type="project" value="UniProtKB-KW"/>
</dbReference>
<dbReference type="Pfam" id="PF06821">
    <property type="entry name" value="Ser_hydrolase"/>
    <property type="match status" value="1"/>
</dbReference>
<dbReference type="EMBL" id="CP076022">
    <property type="protein sequence ID" value="QWC09673.1"/>
    <property type="molecule type" value="Genomic_DNA"/>
</dbReference>
<keyword evidence="2" id="KW-1185">Reference proteome</keyword>
<protein>
    <submittedName>
        <fullName evidence="1">Alpha/beta hydrolase</fullName>
    </submittedName>
</protein>
<dbReference type="SUPFAM" id="SSF53474">
    <property type="entry name" value="alpha/beta-Hydrolases"/>
    <property type="match status" value="1"/>
</dbReference>
<sequence>MHLTMVPGIGGSNEGHWQSLWQAGAPEMSRISPSSWEDPDLENWMDALDDAAGSRNGDTILVAHSLGCLASAEWLLRNPDGARGVLLVAPPDPAEPAFPELAGSFRDPRLEPLPVPGLLVASENDPYCTLPGARLLAGAWDVPLIDAGALVHINDESGVGAWSQGRNLLTAFAAGLGVSIPLG</sequence>